<keyword evidence="2" id="KW-0472">Membrane</keyword>
<gene>
    <name evidence="3" type="ORF">BA062_05405</name>
</gene>
<evidence type="ECO:0000313" key="4">
    <source>
        <dbReference type="Proteomes" id="UP000247892"/>
    </source>
</evidence>
<evidence type="ECO:0000256" key="2">
    <source>
        <dbReference type="SAM" id="Phobius"/>
    </source>
</evidence>
<dbReference type="RefSeq" id="WP_110334903.1">
    <property type="nucleotide sequence ID" value="NZ_MASU01000002.1"/>
</dbReference>
<reference evidence="3 4" key="1">
    <citation type="submission" date="2016-07" db="EMBL/GenBank/DDBJ databases">
        <title>Draft genome sequence of Prauserella sp. YIM 121212, isolated from alkaline soil.</title>
        <authorList>
            <person name="Ruckert C."/>
            <person name="Albersmeier A."/>
            <person name="Jiang C.-L."/>
            <person name="Jiang Y."/>
            <person name="Kalinowski J."/>
            <person name="Schneider O."/>
            <person name="Winkler A."/>
            <person name="Zotchev S.B."/>
        </authorList>
    </citation>
    <scope>NUCLEOTIDE SEQUENCE [LARGE SCALE GENOMIC DNA]</scope>
    <source>
        <strain evidence="3 4">YIM 121212</strain>
    </source>
</reference>
<keyword evidence="2" id="KW-1133">Transmembrane helix</keyword>
<dbReference type="Proteomes" id="UP000247892">
    <property type="component" value="Unassembled WGS sequence"/>
</dbReference>
<evidence type="ECO:0000313" key="3">
    <source>
        <dbReference type="EMBL" id="PXY38036.1"/>
    </source>
</evidence>
<feature type="region of interest" description="Disordered" evidence="1">
    <location>
        <begin position="38"/>
        <end position="65"/>
    </location>
</feature>
<protein>
    <submittedName>
        <fullName evidence="3">Uncharacterized protein</fullName>
    </submittedName>
</protein>
<sequence length="276" mass="29215">MHDRRHASEPTIAVEDVISDEILADELVDDEYLREVFREPRRYLPPPGTRAERPEDDPPPEPEKPFARRAKLAALLVAVALLVASIIIAASMAGQSESQGEDVAEPLEITGAAALGGFTLAGQDGKGGASADTPVVDDAAPVSGGKDAIAPAGEVRTVSQQDDSGEGGAAGTPARGNGKVSTVREFYALVNSSPDQAVRLLGPALAAERDTLVRAWRSMESVEVEEVHEQRDGSVRAVVTMIPQRGEAVRVTQQLDIGGGRDGRIREVKLLSAQPY</sequence>
<name>A0A318M5I9_9PSEU</name>
<accession>A0A318M5I9</accession>
<keyword evidence="4" id="KW-1185">Reference proteome</keyword>
<feature type="transmembrane region" description="Helical" evidence="2">
    <location>
        <begin position="72"/>
        <end position="93"/>
    </location>
</feature>
<dbReference type="OrthoDB" id="3609074at2"/>
<organism evidence="3 4">
    <name type="scientific">Prauserella flavalba</name>
    <dbReference type="NCBI Taxonomy" id="1477506"/>
    <lineage>
        <taxon>Bacteria</taxon>
        <taxon>Bacillati</taxon>
        <taxon>Actinomycetota</taxon>
        <taxon>Actinomycetes</taxon>
        <taxon>Pseudonocardiales</taxon>
        <taxon>Pseudonocardiaceae</taxon>
        <taxon>Prauserella</taxon>
    </lineage>
</organism>
<evidence type="ECO:0000256" key="1">
    <source>
        <dbReference type="SAM" id="MobiDB-lite"/>
    </source>
</evidence>
<feature type="region of interest" description="Disordered" evidence="1">
    <location>
        <begin position="124"/>
        <end position="177"/>
    </location>
</feature>
<dbReference type="AlphaFoldDB" id="A0A318M5I9"/>
<keyword evidence="2" id="KW-0812">Transmembrane</keyword>
<dbReference type="EMBL" id="MASU01000002">
    <property type="protein sequence ID" value="PXY38036.1"/>
    <property type="molecule type" value="Genomic_DNA"/>
</dbReference>
<proteinExistence type="predicted"/>
<comment type="caution">
    <text evidence="3">The sequence shown here is derived from an EMBL/GenBank/DDBJ whole genome shotgun (WGS) entry which is preliminary data.</text>
</comment>